<accession>A0A562UV01</accession>
<dbReference type="InterPro" id="IPR011051">
    <property type="entry name" value="RmlC_Cupin_sf"/>
</dbReference>
<evidence type="ECO:0000313" key="4">
    <source>
        <dbReference type="Proteomes" id="UP000320547"/>
    </source>
</evidence>
<organism evidence="3 4">
    <name type="scientific">Altererythrobacter ishigakiensis</name>
    <dbReference type="NCBI Taxonomy" id="476157"/>
    <lineage>
        <taxon>Bacteria</taxon>
        <taxon>Pseudomonadati</taxon>
        <taxon>Pseudomonadota</taxon>
        <taxon>Alphaproteobacteria</taxon>
        <taxon>Sphingomonadales</taxon>
        <taxon>Erythrobacteraceae</taxon>
        <taxon>Altererythrobacter</taxon>
    </lineage>
</organism>
<dbReference type="InterPro" id="IPR014710">
    <property type="entry name" value="RmlC-like_jellyroll"/>
</dbReference>
<dbReference type="AlphaFoldDB" id="A0A562UV01"/>
<dbReference type="Pfam" id="PF07883">
    <property type="entry name" value="Cupin_2"/>
    <property type="match status" value="1"/>
</dbReference>
<comment type="caution">
    <text evidence="3">The sequence shown here is derived from an EMBL/GenBank/DDBJ whole genome shotgun (WGS) entry which is preliminary data.</text>
</comment>
<dbReference type="EMBL" id="VLLK01000001">
    <property type="protein sequence ID" value="TWJ09460.1"/>
    <property type="molecule type" value="Genomic_DNA"/>
</dbReference>
<dbReference type="OrthoDB" id="9798709at2"/>
<proteinExistence type="predicted"/>
<sequence length="322" mass="35711">MRLKSIMLSGLTAFAMTGAATTGVAMAQHNNQVESVDSISEAQRERAEAILRELAADYRNDPMALDSKFGIKLGQEWWSVDVKHKETASERGRLTDHSFGPHDVMLNRGAPSEPTWYFEIASLDVLEKIASGEVNAGTAAMQSFGSDRVGVETRDMEGFKSTSGDEGDMYIALSHFFTKGKPQITRFGRDNSLMTHGAQATALHMMKGFRVMHFSIGPQEVANDDPRMEFGQMPNLFVVTSGKATLYSDDGPVEIEEGMSIFIPQFVKHRIVNDGDQPLEGILVLYGDNSDFAFGTSYPTYLQDLNAWHRDYEFRKNVQGGE</sequence>
<dbReference type="STRING" id="476157.GCA_001663155_02258"/>
<keyword evidence="3" id="KW-0413">Isomerase</keyword>
<dbReference type="InterPro" id="IPR013096">
    <property type="entry name" value="Cupin_2"/>
</dbReference>
<dbReference type="Proteomes" id="UP000320547">
    <property type="component" value="Unassembled WGS sequence"/>
</dbReference>
<dbReference type="RefSeq" id="WP_067601270.1">
    <property type="nucleotide sequence ID" value="NZ_CP015963.1"/>
</dbReference>
<protein>
    <submittedName>
        <fullName evidence="3">Mannose-6-phosphate isomerase-like protein (Cupin superfamily)</fullName>
    </submittedName>
</protein>
<feature type="domain" description="Cupin type-2" evidence="2">
    <location>
        <begin position="236"/>
        <end position="283"/>
    </location>
</feature>
<feature type="chain" id="PRO_5021726688" evidence="1">
    <location>
        <begin position="28"/>
        <end position="322"/>
    </location>
</feature>
<keyword evidence="4" id="KW-1185">Reference proteome</keyword>
<evidence type="ECO:0000259" key="2">
    <source>
        <dbReference type="Pfam" id="PF07883"/>
    </source>
</evidence>
<gene>
    <name evidence="3" type="ORF">JN10_1095</name>
</gene>
<keyword evidence="1" id="KW-0732">Signal</keyword>
<evidence type="ECO:0000313" key="3">
    <source>
        <dbReference type="EMBL" id="TWJ09460.1"/>
    </source>
</evidence>
<dbReference type="SUPFAM" id="SSF51182">
    <property type="entry name" value="RmlC-like cupins"/>
    <property type="match status" value="1"/>
</dbReference>
<reference evidence="3 4" key="1">
    <citation type="submission" date="2019-07" db="EMBL/GenBank/DDBJ databases">
        <title>Genomic Encyclopedia of Archaeal and Bacterial Type Strains, Phase II (KMG-II): from individual species to whole genera.</title>
        <authorList>
            <person name="Goeker M."/>
        </authorList>
    </citation>
    <scope>NUCLEOTIDE SEQUENCE [LARGE SCALE GENOMIC DNA]</scope>
    <source>
        <strain evidence="3 4">ATCC BAA-2084</strain>
    </source>
</reference>
<evidence type="ECO:0000256" key="1">
    <source>
        <dbReference type="SAM" id="SignalP"/>
    </source>
</evidence>
<dbReference type="Gene3D" id="2.60.120.10">
    <property type="entry name" value="Jelly Rolls"/>
    <property type="match status" value="1"/>
</dbReference>
<feature type="signal peptide" evidence="1">
    <location>
        <begin position="1"/>
        <end position="27"/>
    </location>
</feature>
<dbReference type="GO" id="GO:0016853">
    <property type="term" value="F:isomerase activity"/>
    <property type="evidence" value="ECO:0007669"/>
    <property type="project" value="UniProtKB-KW"/>
</dbReference>
<name>A0A562UV01_9SPHN</name>